<feature type="domain" description="2Fe-2S ferredoxin-type" evidence="6">
    <location>
        <begin position="1"/>
        <end position="77"/>
    </location>
</feature>
<reference evidence="8 10" key="2">
    <citation type="submission" date="2012-05" db="EMBL/GenBank/DDBJ databases">
        <title>The Genome Sequence of Eubacteriaceae bacterium CM2.</title>
        <authorList>
            <consortium name="The Broad Institute Genome Sequencing Platform"/>
            <person name="Earl A."/>
            <person name="Ward D."/>
            <person name="Feldgarden M."/>
            <person name="Gevers D."/>
            <person name="Sizova M."/>
            <person name="Hazen A."/>
            <person name="Epstein S."/>
            <person name="Walker B."/>
            <person name="Young S.K."/>
            <person name="Zeng Q."/>
            <person name="Gargeya S."/>
            <person name="Fitzgerald M."/>
            <person name="Haas B."/>
            <person name="Abouelleil A."/>
            <person name="Alvarado L."/>
            <person name="Arachchi H.M."/>
            <person name="Berlin A."/>
            <person name="Chapman S.B."/>
            <person name="Goldberg J."/>
            <person name="Griggs A."/>
            <person name="Gujja S."/>
            <person name="Hansen M."/>
            <person name="Howarth C."/>
            <person name="Imamovic A."/>
            <person name="Larimer J."/>
            <person name="McCowen C."/>
            <person name="Montmayeur A."/>
            <person name="Murphy C."/>
            <person name="Neiman D."/>
            <person name="Pearson M."/>
            <person name="Priest M."/>
            <person name="Roberts A."/>
            <person name="Saif S."/>
            <person name="Shea T."/>
            <person name="Sisk P."/>
            <person name="Sykes S."/>
            <person name="Wortman J."/>
            <person name="Nusbaum C."/>
            <person name="Birren B."/>
        </authorList>
    </citation>
    <scope>NUCLEOTIDE SEQUENCE [LARGE SCALE GENOMIC DNA]</scope>
    <source>
        <strain evidence="8 10">CM2</strain>
    </source>
</reference>
<keyword evidence="2" id="KW-0479">Metal-binding</keyword>
<reference evidence="7 9" key="1">
    <citation type="submission" date="2011-08" db="EMBL/GenBank/DDBJ databases">
        <title>The Genome Sequence of Eubacteriaceae bacterium ACC19a.</title>
        <authorList>
            <consortium name="The Broad Institute Genome Sequencing Platform"/>
            <person name="Earl A."/>
            <person name="Ward D."/>
            <person name="Feldgarden M."/>
            <person name="Gevers D."/>
            <person name="Sizova M."/>
            <person name="Hazen A."/>
            <person name="Epstein S."/>
            <person name="Young S.K."/>
            <person name="Zeng Q."/>
            <person name="Gargeya S."/>
            <person name="Fitzgerald M."/>
            <person name="Haas B."/>
            <person name="Abouelleil A."/>
            <person name="Alvarado L."/>
            <person name="Arachchi H.M."/>
            <person name="Berlin A."/>
            <person name="Brown A."/>
            <person name="Chapman S.B."/>
            <person name="Chen Z."/>
            <person name="Dunbar C."/>
            <person name="Freedman E."/>
            <person name="Gearin G."/>
            <person name="Gellesch M."/>
            <person name="Goldberg J."/>
            <person name="Griggs A."/>
            <person name="Gujja S."/>
            <person name="Heiman D."/>
            <person name="Howarth C."/>
            <person name="Larson L."/>
            <person name="Lui A."/>
            <person name="MacDonald P.J.P."/>
            <person name="Montmayeur A."/>
            <person name="Murphy C."/>
            <person name="Neiman D."/>
            <person name="Pearson M."/>
            <person name="Priest M."/>
            <person name="Roberts A."/>
            <person name="Saif S."/>
            <person name="Shea T."/>
            <person name="Shenoy N."/>
            <person name="Sisk P."/>
            <person name="Stolte C."/>
            <person name="Sykes S."/>
            <person name="Wortman J."/>
            <person name="Nusbaum C."/>
            <person name="Birren B."/>
        </authorList>
    </citation>
    <scope>NUCLEOTIDE SEQUENCE [LARGE SCALE GENOMIC DNA]</scope>
    <source>
        <strain evidence="7 9">ACC19a</strain>
    </source>
</reference>
<dbReference type="InterPro" id="IPR006058">
    <property type="entry name" value="2Fe2S_fd_BS"/>
</dbReference>
<sequence length="155" mass="17006">MNIQFKINEKQMNMEVDPTKRLIDFLRDDLNLKGVKEGCSEGECGACTVIMDSKAVTSCTVLTGQINNTEIITIEGLEKNGQLDKIQKAFIDNGAIQCGFCTPGMILSIKALMMNNENPTMEDVKEAIEGNLCRCTGYASIFDATRALLAEAQNE</sequence>
<dbReference type="InterPro" id="IPR036010">
    <property type="entry name" value="2Fe-2S_ferredoxin-like_sf"/>
</dbReference>
<keyword evidence="1" id="KW-0001">2Fe-2S</keyword>
<evidence type="ECO:0000256" key="2">
    <source>
        <dbReference type="ARBA" id="ARBA00022723"/>
    </source>
</evidence>
<evidence type="ECO:0000256" key="4">
    <source>
        <dbReference type="ARBA" id="ARBA00023004"/>
    </source>
</evidence>
<dbReference type="EMBL" id="AFZF02000008">
    <property type="protein sequence ID" value="EHL18362.1"/>
    <property type="molecule type" value="Genomic_DNA"/>
</dbReference>
<dbReference type="BioCyc" id="EBAC796937-HMP:GMGH-213-MONOMER"/>
<accession>V9HVP8</accession>
<protein>
    <recommendedName>
        <fullName evidence="6">2Fe-2S ferredoxin-type domain-containing protein</fullName>
    </recommendedName>
</protein>
<evidence type="ECO:0000313" key="7">
    <source>
        <dbReference type="EMBL" id="EHL16971.1"/>
    </source>
</evidence>
<evidence type="ECO:0000313" key="8">
    <source>
        <dbReference type="EMBL" id="EHL18362.1"/>
    </source>
</evidence>
<dbReference type="HOGENOM" id="CLU_052511_3_1_9"/>
<dbReference type="GO" id="GO:0016491">
    <property type="term" value="F:oxidoreductase activity"/>
    <property type="evidence" value="ECO:0007669"/>
    <property type="project" value="UniProtKB-KW"/>
</dbReference>
<dbReference type="PANTHER" id="PTHR44379">
    <property type="entry name" value="OXIDOREDUCTASE WITH IRON-SULFUR SUBUNIT"/>
    <property type="match status" value="1"/>
</dbReference>
<evidence type="ECO:0000259" key="6">
    <source>
        <dbReference type="PROSITE" id="PS51085"/>
    </source>
</evidence>
<comment type="caution">
    <text evidence="7">The sequence shown here is derived from an EMBL/GenBank/DDBJ whole genome shotgun (WGS) entry which is preliminary data.</text>
</comment>
<dbReference type="Proteomes" id="UP000017818">
    <property type="component" value="Unassembled WGS sequence"/>
</dbReference>
<evidence type="ECO:0000256" key="1">
    <source>
        <dbReference type="ARBA" id="ARBA00022714"/>
    </source>
</evidence>
<dbReference type="GO" id="GO:0046872">
    <property type="term" value="F:metal ion binding"/>
    <property type="evidence" value="ECO:0007669"/>
    <property type="project" value="UniProtKB-KW"/>
</dbReference>
<dbReference type="Pfam" id="PF00111">
    <property type="entry name" value="Fer2"/>
    <property type="match status" value="1"/>
</dbReference>
<proteinExistence type="predicted"/>
<dbReference type="InterPro" id="IPR012675">
    <property type="entry name" value="Beta-grasp_dom_sf"/>
</dbReference>
<evidence type="ECO:0000313" key="9">
    <source>
        <dbReference type="Proteomes" id="UP000006437"/>
    </source>
</evidence>
<gene>
    <name evidence="7" type="ORF">HMPREF9629_00213</name>
    <name evidence="8" type="ORF">HMPREF9630_00087</name>
</gene>
<evidence type="ECO:0000256" key="5">
    <source>
        <dbReference type="ARBA" id="ARBA00023014"/>
    </source>
</evidence>
<dbReference type="InterPro" id="IPR036884">
    <property type="entry name" value="2Fe-2S-bd_dom_sf"/>
</dbReference>
<dbReference type="OrthoDB" id="9796880at2"/>
<organism evidence="7 9">
    <name type="scientific">Peptoanaerobacter stomatis</name>
    <dbReference type="NCBI Taxonomy" id="796937"/>
    <lineage>
        <taxon>Bacteria</taxon>
        <taxon>Bacillati</taxon>
        <taxon>Bacillota</taxon>
        <taxon>Clostridia</taxon>
        <taxon>Peptostreptococcales</taxon>
        <taxon>Filifactoraceae</taxon>
        <taxon>Peptoanaerobacter</taxon>
    </lineage>
</organism>
<keyword evidence="3" id="KW-0560">Oxidoreductase</keyword>
<dbReference type="Gene3D" id="3.10.20.30">
    <property type="match status" value="1"/>
</dbReference>
<dbReference type="EMBL" id="AFZE01000001">
    <property type="protein sequence ID" value="EHL16971.1"/>
    <property type="molecule type" value="Genomic_DNA"/>
</dbReference>
<dbReference type="AlphaFoldDB" id="G9WXX4"/>
<dbReference type="CDD" id="cd00207">
    <property type="entry name" value="fer2"/>
    <property type="match status" value="1"/>
</dbReference>
<dbReference type="GO" id="GO:0051537">
    <property type="term" value="F:2 iron, 2 sulfur cluster binding"/>
    <property type="evidence" value="ECO:0007669"/>
    <property type="project" value="UniProtKB-KW"/>
</dbReference>
<dbReference type="SUPFAM" id="SSF47741">
    <property type="entry name" value="CO dehydrogenase ISP C-domain like"/>
    <property type="match status" value="1"/>
</dbReference>
<dbReference type="InterPro" id="IPR051452">
    <property type="entry name" value="Diverse_Oxidoreductases"/>
</dbReference>
<keyword evidence="5" id="KW-0411">Iron-sulfur</keyword>
<dbReference type="PROSITE" id="PS00197">
    <property type="entry name" value="2FE2S_FER_1"/>
    <property type="match status" value="1"/>
</dbReference>
<dbReference type="Pfam" id="PF01799">
    <property type="entry name" value="Fer2_2"/>
    <property type="match status" value="1"/>
</dbReference>
<keyword evidence="4" id="KW-0408">Iron</keyword>
<dbReference type="PROSITE" id="PS51085">
    <property type="entry name" value="2FE2S_FER_2"/>
    <property type="match status" value="1"/>
</dbReference>
<dbReference type="Gene3D" id="1.10.150.120">
    <property type="entry name" value="[2Fe-2S]-binding domain"/>
    <property type="match status" value="1"/>
</dbReference>
<dbReference type="InterPro" id="IPR002888">
    <property type="entry name" value="2Fe-2S-bd"/>
</dbReference>
<dbReference type="PANTHER" id="PTHR44379:SF8">
    <property type="entry name" value="XANTHINE DEHYDROGENASE IRON-SULFUR-BINDING SUBUNIT XDHC-RELATED"/>
    <property type="match status" value="1"/>
</dbReference>
<dbReference type="PATRIC" id="fig|796937.3.peg.218"/>
<dbReference type="RefSeq" id="WP_009524450.1">
    <property type="nucleotide sequence ID" value="NZ_ALNK01000010.1"/>
</dbReference>
<evidence type="ECO:0000256" key="3">
    <source>
        <dbReference type="ARBA" id="ARBA00023002"/>
    </source>
</evidence>
<evidence type="ECO:0000313" key="10">
    <source>
        <dbReference type="Proteomes" id="UP000017818"/>
    </source>
</evidence>
<name>G9WXX4_9FIRM</name>
<dbReference type="InterPro" id="IPR001041">
    <property type="entry name" value="2Fe-2S_ferredoxin-type"/>
</dbReference>
<accession>G9WXX4</accession>
<dbReference type="SUPFAM" id="SSF54292">
    <property type="entry name" value="2Fe-2S ferredoxin-like"/>
    <property type="match status" value="1"/>
</dbReference>
<dbReference type="Proteomes" id="UP000006437">
    <property type="component" value="Unassembled WGS sequence"/>
</dbReference>